<dbReference type="AlphaFoldDB" id="A0A7J5U455"/>
<protein>
    <recommendedName>
        <fullName evidence="4">Secreted repeat protein with Y-X4-D motif</fullName>
    </recommendedName>
</protein>
<evidence type="ECO:0008006" key="4">
    <source>
        <dbReference type="Google" id="ProtNLM"/>
    </source>
</evidence>
<dbReference type="PANTHER" id="PTHR39335:SF1">
    <property type="entry name" value="BLL4220 PROTEIN"/>
    <property type="match status" value="1"/>
</dbReference>
<sequence length="307" mass="33078">MNRFNCRIANSQSLLTMHFTIPGRSLFLALAVTLSMMACDNDTTEPVGAVDDASVNLTTTALGPVLTGSGGKTLYFFASDVNGTSACTSPQCLTNWVTFYAEPSALQVGTGLNATDFTVINRPDGRLQTAYKGWPLYYFKNDAKAGDVLGDNVGGVWMAAKPNYSILIGNTQLVGHDGKNYVTANTIAYTEGTGSTLYLTDARGMALYAFANDRKNKNNYTRQDFSNNPTWPLFEVPASALGELPSSLKKADFGSITVFGRNQLTYKGWPLYYFGGDGTTRGATKGVSFPRPNVWPIVNASTPEAPI</sequence>
<reference evidence="2 3" key="1">
    <citation type="submission" date="2019-10" db="EMBL/GenBank/DDBJ databases">
        <title>Rudanella paleaurantiibacter sp. nov., isolated from sludge.</title>
        <authorList>
            <person name="Xu S.Q."/>
        </authorList>
    </citation>
    <scope>NUCLEOTIDE SEQUENCE [LARGE SCALE GENOMIC DNA]</scope>
    <source>
        <strain evidence="2 3">HX-22-17</strain>
    </source>
</reference>
<evidence type="ECO:0000313" key="3">
    <source>
        <dbReference type="Proteomes" id="UP000488299"/>
    </source>
</evidence>
<dbReference type="Pfam" id="PF03640">
    <property type="entry name" value="Lipoprotein_15"/>
    <property type="match status" value="3"/>
</dbReference>
<dbReference type="EMBL" id="WELI01000001">
    <property type="protein sequence ID" value="KAB7732624.1"/>
    <property type="molecule type" value="Genomic_DNA"/>
</dbReference>
<keyword evidence="3" id="KW-1185">Reference proteome</keyword>
<feature type="signal peptide" evidence="1">
    <location>
        <begin position="1"/>
        <end position="38"/>
    </location>
</feature>
<feature type="chain" id="PRO_5029535898" description="Secreted repeat protein with Y-X4-D motif" evidence="1">
    <location>
        <begin position="39"/>
        <end position="307"/>
    </location>
</feature>
<comment type="caution">
    <text evidence="2">The sequence shown here is derived from an EMBL/GenBank/DDBJ whole genome shotgun (WGS) entry which is preliminary data.</text>
</comment>
<keyword evidence="1" id="KW-0732">Signal</keyword>
<proteinExistence type="predicted"/>
<gene>
    <name evidence="2" type="ORF">F5984_01310</name>
</gene>
<dbReference type="PANTHER" id="PTHR39335">
    <property type="entry name" value="BLL4220 PROTEIN"/>
    <property type="match status" value="1"/>
</dbReference>
<dbReference type="Proteomes" id="UP000488299">
    <property type="component" value="Unassembled WGS sequence"/>
</dbReference>
<dbReference type="InterPro" id="IPR005297">
    <property type="entry name" value="Lipoprotein_repeat"/>
</dbReference>
<evidence type="ECO:0000256" key="1">
    <source>
        <dbReference type="SAM" id="SignalP"/>
    </source>
</evidence>
<organism evidence="2 3">
    <name type="scientific">Rudanella paleaurantiibacter</name>
    <dbReference type="NCBI Taxonomy" id="2614655"/>
    <lineage>
        <taxon>Bacteria</taxon>
        <taxon>Pseudomonadati</taxon>
        <taxon>Bacteroidota</taxon>
        <taxon>Cytophagia</taxon>
        <taxon>Cytophagales</taxon>
        <taxon>Cytophagaceae</taxon>
        <taxon>Rudanella</taxon>
    </lineage>
</organism>
<evidence type="ECO:0000313" key="2">
    <source>
        <dbReference type="EMBL" id="KAB7732624.1"/>
    </source>
</evidence>
<dbReference type="GO" id="GO:0043448">
    <property type="term" value="P:alkane catabolic process"/>
    <property type="evidence" value="ECO:0007669"/>
    <property type="project" value="TreeGrafter"/>
</dbReference>
<accession>A0A7J5U455</accession>
<name>A0A7J5U455_9BACT</name>